<evidence type="ECO:0000313" key="2">
    <source>
        <dbReference type="EMBL" id="WNE85197.1"/>
    </source>
</evidence>
<dbReference type="Proteomes" id="UP000193179">
    <property type="component" value="Chromosome"/>
</dbReference>
<protein>
    <submittedName>
        <fullName evidence="2">Uncharacterized protein</fullName>
    </submittedName>
</protein>
<dbReference type="AlphaFoldDB" id="A0AAF0VCF5"/>
<dbReference type="EMBL" id="CP133648">
    <property type="protein sequence ID" value="WNE85197.1"/>
    <property type="molecule type" value="Genomic_DNA"/>
</dbReference>
<reference evidence="2" key="2">
    <citation type="submission" date="2023-09" db="EMBL/GenBank/DDBJ databases">
        <title>Ecological and genomic based identification of the Bifidobacterium adolescentis prototype of the healthy human gut microbiota.</title>
        <authorList>
            <person name="Lugli G.A."/>
            <person name="Argentini C."/>
            <person name="Tarracchini C."/>
            <person name="Fontana F."/>
            <person name="Alessandri G."/>
            <person name="Mancabelli L."/>
            <person name="Milani C."/>
            <person name="Turroni F."/>
            <person name="Ventura M."/>
        </authorList>
    </citation>
    <scope>NUCLEOTIDE SEQUENCE</scope>
    <source>
        <strain evidence="2">703B</strain>
    </source>
</reference>
<feature type="transmembrane region" description="Helical" evidence="1">
    <location>
        <begin position="51"/>
        <end position="71"/>
    </location>
</feature>
<keyword evidence="1" id="KW-0812">Transmembrane</keyword>
<proteinExistence type="predicted"/>
<feature type="transmembrane region" description="Helical" evidence="1">
    <location>
        <begin position="28"/>
        <end position="45"/>
    </location>
</feature>
<organism evidence="2 3">
    <name type="scientific">Bifidobacterium adolescentis</name>
    <dbReference type="NCBI Taxonomy" id="1680"/>
    <lineage>
        <taxon>Bacteria</taxon>
        <taxon>Bacillati</taxon>
        <taxon>Actinomycetota</taxon>
        <taxon>Actinomycetes</taxon>
        <taxon>Bifidobacteriales</taxon>
        <taxon>Bifidobacteriaceae</taxon>
        <taxon>Bifidobacterium</taxon>
    </lineage>
</organism>
<reference evidence="2" key="1">
    <citation type="journal article" date="2016" name="Sci. Rep.">
        <title>Evaluation of genetic diversity among strains of the human gut commensal Bifidobacterium adolescentis.</title>
        <authorList>
            <person name="Duranti S."/>
            <person name="Milani C."/>
            <person name="Lugli G.A."/>
            <person name="Mancabelli L."/>
            <person name="Turroni F."/>
            <person name="Ferrario C."/>
            <person name="Mangifesta M."/>
            <person name="Viappiani A."/>
            <person name="Sanchez B."/>
            <person name="Margolles A."/>
            <person name="van Sinderen D."/>
            <person name="Ventura M."/>
        </authorList>
    </citation>
    <scope>NUCLEOTIDE SEQUENCE</scope>
    <source>
        <strain evidence="2">703B</strain>
    </source>
</reference>
<gene>
    <name evidence="2" type="ORF">B0703_09500</name>
</gene>
<accession>A0AAF0VCF5</accession>
<keyword evidence="1" id="KW-1133">Transmembrane helix</keyword>
<keyword evidence="1" id="KW-0472">Membrane</keyword>
<evidence type="ECO:0000313" key="3">
    <source>
        <dbReference type="Proteomes" id="UP000193179"/>
    </source>
</evidence>
<dbReference type="RefSeq" id="WP_003834033.1">
    <property type="nucleotide sequence ID" value="NZ_CP133648.1"/>
</dbReference>
<sequence length="81" mass="8462">MSNSSNEPQHAATTETGYKPVFNDTVRTIVYVFGLVAVAVGFGFTKFGDPAVGDYITTVGGLIAAGMGVAYNPIRMSGKQV</sequence>
<dbReference type="GeneID" id="45583372"/>
<name>A0AAF0VCF5_BIFAD</name>
<evidence type="ECO:0000256" key="1">
    <source>
        <dbReference type="SAM" id="Phobius"/>
    </source>
</evidence>